<evidence type="ECO:0000313" key="2">
    <source>
        <dbReference type="EMBL" id="OYD07733.1"/>
    </source>
</evidence>
<dbReference type="Pfam" id="PF22790">
    <property type="entry name" value="YkoP"/>
    <property type="match status" value="1"/>
</dbReference>
<comment type="caution">
    <text evidence="2">The sequence shown here is derived from an EMBL/GenBank/DDBJ whole genome shotgun (WGS) entry which is preliminary data.</text>
</comment>
<proteinExistence type="predicted"/>
<dbReference type="RefSeq" id="WP_094264403.1">
    <property type="nucleotide sequence ID" value="NZ_NOWF01000005.1"/>
</dbReference>
<evidence type="ECO:0000259" key="1">
    <source>
        <dbReference type="Pfam" id="PF22790"/>
    </source>
</evidence>
<dbReference type="InterPro" id="IPR054467">
    <property type="entry name" value="YkoP-like_dom"/>
</dbReference>
<dbReference type="OrthoDB" id="1951946at2"/>
<keyword evidence="3" id="KW-1185">Reference proteome</keyword>
<name>A0A235B609_9BACL</name>
<reference evidence="2 3" key="1">
    <citation type="submission" date="2017-07" db="EMBL/GenBank/DDBJ databases">
        <title>The genome sequence of Paludifilum halophilum highlights mechanisms for microbial adaptation to high salt environemnts.</title>
        <authorList>
            <person name="Belbahri L."/>
        </authorList>
    </citation>
    <scope>NUCLEOTIDE SEQUENCE [LARGE SCALE GENOMIC DNA]</scope>
    <source>
        <strain evidence="2 3">DSM 102817</strain>
    </source>
</reference>
<accession>A0A235B609</accession>
<protein>
    <recommendedName>
        <fullName evidence="1">YkoP-like domain-containing protein</fullName>
    </recommendedName>
</protein>
<feature type="domain" description="YkoP-like" evidence="1">
    <location>
        <begin position="5"/>
        <end position="190"/>
    </location>
</feature>
<organism evidence="2 3">
    <name type="scientific">Paludifilum halophilum</name>
    <dbReference type="NCBI Taxonomy" id="1642702"/>
    <lineage>
        <taxon>Bacteria</taxon>
        <taxon>Bacillati</taxon>
        <taxon>Bacillota</taxon>
        <taxon>Bacilli</taxon>
        <taxon>Bacillales</taxon>
        <taxon>Thermoactinomycetaceae</taxon>
        <taxon>Paludifilum</taxon>
    </lineage>
</organism>
<dbReference type="AlphaFoldDB" id="A0A235B609"/>
<dbReference type="Proteomes" id="UP000215459">
    <property type="component" value="Unassembled WGS sequence"/>
</dbReference>
<dbReference type="EMBL" id="NOWF01000005">
    <property type="protein sequence ID" value="OYD07733.1"/>
    <property type="molecule type" value="Genomic_DNA"/>
</dbReference>
<evidence type="ECO:0000313" key="3">
    <source>
        <dbReference type="Proteomes" id="UP000215459"/>
    </source>
</evidence>
<gene>
    <name evidence="2" type="ORF">CHM34_09680</name>
</gene>
<sequence>MAAGFLTAWRICDTLYYHVTRLQYVDHQNGNLFRVIVKTYRGEPLTTREGIRLKPGDLYAKLHLHNVQIAHLLRDFSPPEHWRMDFKGELAVLKSIRRSLPALASYLADHPRSGEIKMLLGTTFLHRGAEKLGFSTADLPGQWRIWLKTQLLKWILFHCHPCGWQRLQIKTNQLVPKRVFIPRVEFIQRYHTGASNE</sequence>